<accession>A0A8J3DMK6</accession>
<evidence type="ECO:0008006" key="5">
    <source>
        <dbReference type="Google" id="ProtNLM"/>
    </source>
</evidence>
<feature type="signal peptide" evidence="2">
    <location>
        <begin position="1"/>
        <end position="22"/>
    </location>
</feature>
<protein>
    <recommendedName>
        <fullName evidence="5">Hydroxyquinol 1,2-dioxygenase</fullName>
    </recommendedName>
</protein>
<dbReference type="EMBL" id="BMZQ01000001">
    <property type="protein sequence ID" value="GHD09683.1"/>
    <property type="molecule type" value="Genomic_DNA"/>
</dbReference>
<feature type="chain" id="PRO_5035313091" description="Hydroxyquinol 1,2-dioxygenase" evidence="2">
    <location>
        <begin position="23"/>
        <end position="101"/>
    </location>
</feature>
<dbReference type="AlphaFoldDB" id="A0A8J3DMK6"/>
<dbReference type="RefSeq" id="WP_189502265.1">
    <property type="nucleotide sequence ID" value="NZ_BMZQ01000001.1"/>
</dbReference>
<comment type="caution">
    <text evidence="3">The sequence shown here is derived from an EMBL/GenBank/DDBJ whole genome shotgun (WGS) entry which is preliminary data.</text>
</comment>
<evidence type="ECO:0000313" key="3">
    <source>
        <dbReference type="EMBL" id="GHD09683.1"/>
    </source>
</evidence>
<evidence type="ECO:0000313" key="4">
    <source>
        <dbReference type="Proteomes" id="UP000630142"/>
    </source>
</evidence>
<reference evidence="3" key="2">
    <citation type="submission" date="2020-09" db="EMBL/GenBank/DDBJ databases">
        <authorList>
            <person name="Sun Q."/>
            <person name="Kim S."/>
        </authorList>
    </citation>
    <scope>NUCLEOTIDE SEQUENCE</scope>
    <source>
        <strain evidence="3">KCTC 42249</strain>
    </source>
</reference>
<feature type="compositionally biased region" description="Polar residues" evidence="1">
    <location>
        <begin position="60"/>
        <end position="86"/>
    </location>
</feature>
<sequence length="101" mass="10362">MNTKILAIAAAALAISAGAASAQVANTTRQNGAAPFDQGGVFNRDTTNSAAPAVHVSYDRLTTASTTNEPRTIRSATDNPTGVPSDTRNESGLGLFDRVSK</sequence>
<evidence type="ECO:0000256" key="1">
    <source>
        <dbReference type="SAM" id="MobiDB-lite"/>
    </source>
</evidence>
<gene>
    <name evidence="3" type="ORF">GCM10016234_10690</name>
</gene>
<evidence type="ECO:0000256" key="2">
    <source>
        <dbReference type="SAM" id="SignalP"/>
    </source>
</evidence>
<reference evidence="3" key="1">
    <citation type="journal article" date="2014" name="Int. J. Syst. Evol. Microbiol.">
        <title>Complete genome sequence of Corynebacterium casei LMG S-19264T (=DSM 44701T), isolated from a smear-ripened cheese.</title>
        <authorList>
            <consortium name="US DOE Joint Genome Institute (JGI-PGF)"/>
            <person name="Walter F."/>
            <person name="Albersmeier A."/>
            <person name="Kalinowski J."/>
            <person name="Ruckert C."/>
        </authorList>
    </citation>
    <scope>NUCLEOTIDE SEQUENCE</scope>
    <source>
        <strain evidence="3">KCTC 42249</strain>
    </source>
</reference>
<proteinExistence type="predicted"/>
<dbReference type="Proteomes" id="UP000630142">
    <property type="component" value="Unassembled WGS sequence"/>
</dbReference>
<keyword evidence="2" id="KW-0732">Signal</keyword>
<organism evidence="3 4">
    <name type="scientific">Tianweitania populi</name>
    <dbReference type="NCBI Taxonomy" id="1607949"/>
    <lineage>
        <taxon>Bacteria</taxon>
        <taxon>Pseudomonadati</taxon>
        <taxon>Pseudomonadota</taxon>
        <taxon>Alphaproteobacteria</taxon>
        <taxon>Hyphomicrobiales</taxon>
        <taxon>Phyllobacteriaceae</taxon>
        <taxon>Tianweitania</taxon>
    </lineage>
</organism>
<feature type="region of interest" description="Disordered" evidence="1">
    <location>
        <begin position="32"/>
        <end position="101"/>
    </location>
</feature>
<keyword evidence="4" id="KW-1185">Reference proteome</keyword>
<name>A0A8J3DMK6_9HYPH</name>